<dbReference type="SUPFAM" id="SSF109755">
    <property type="entry name" value="PhoU-like"/>
    <property type="match status" value="1"/>
</dbReference>
<feature type="transmembrane region" description="Helical" evidence="6">
    <location>
        <begin position="136"/>
        <end position="155"/>
    </location>
</feature>
<feature type="chain" id="PRO_5009520842" description="PhoU domain-containing protein" evidence="7">
    <location>
        <begin position="24"/>
        <end position="673"/>
    </location>
</feature>
<accession>A0A1F5RFL4</accession>
<dbReference type="AlphaFoldDB" id="A0A1F5RFL4"/>
<dbReference type="GO" id="GO:0044341">
    <property type="term" value="P:sodium-dependent phosphate transport"/>
    <property type="evidence" value="ECO:0007669"/>
    <property type="project" value="InterPro"/>
</dbReference>
<gene>
    <name evidence="9" type="ORF">A2024_09585</name>
</gene>
<keyword evidence="4 6" id="KW-1133">Transmembrane helix</keyword>
<dbReference type="NCBIfam" id="NF037997">
    <property type="entry name" value="Na_Pi_symport"/>
    <property type="match status" value="1"/>
</dbReference>
<dbReference type="Proteomes" id="UP000177230">
    <property type="component" value="Unassembled WGS sequence"/>
</dbReference>
<evidence type="ECO:0000313" key="10">
    <source>
        <dbReference type="Proteomes" id="UP000177230"/>
    </source>
</evidence>
<dbReference type="InterPro" id="IPR026022">
    <property type="entry name" value="PhoU_dom"/>
</dbReference>
<evidence type="ECO:0000256" key="5">
    <source>
        <dbReference type="ARBA" id="ARBA00023136"/>
    </source>
</evidence>
<name>A0A1F5RFL4_9BACT</name>
<feature type="signal peptide" evidence="7">
    <location>
        <begin position="1"/>
        <end position="23"/>
    </location>
</feature>
<evidence type="ECO:0000313" key="9">
    <source>
        <dbReference type="EMBL" id="OGF13240.1"/>
    </source>
</evidence>
<keyword evidence="7" id="KW-0732">Signal</keyword>
<dbReference type="PANTHER" id="PTHR10010">
    <property type="entry name" value="SOLUTE CARRIER FAMILY 34 SODIUM PHOSPHATE , MEMBER 2-RELATED"/>
    <property type="match status" value="1"/>
</dbReference>
<feature type="domain" description="PhoU" evidence="8">
    <location>
        <begin position="476"/>
        <end position="556"/>
    </location>
</feature>
<evidence type="ECO:0000256" key="2">
    <source>
        <dbReference type="ARBA" id="ARBA00022475"/>
    </source>
</evidence>
<organism evidence="9 10">
    <name type="scientific">Candidatus Edwardsbacteria bacterium GWF2_54_11</name>
    <dbReference type="NCBI Taxonomy" id="1817851"/>
    <lineage>
        <taxon>Bacteria</taxon>
        <taxon>Candidatus Edwardsiibacteriota</taxon>
    </lineage>
</organism>
<dbReference type="Pfam" id="PF01895">
    <property type="entry name" value="PhoU"/>
    <property type="match status" value="2"/>
</dbReference>
<evidence type="ECO:0000256" key="7">
    <source>
        <dbReference type="SAM" id="SignalP"/>
    </source>
</evidence>
<feature type="domain" description="PhoU" evidence="8">
    <location>
        <begin position="582"/>
        <end position="665"/>
    </location>
</feature>
<dbReference type="EMBL" id="MFFM01000023">
    <property type="protein sequence ID" value="OGF13240.1"/>
    <property type="molecule type" value="Genomic_DNA"/>
</dbReference>
<sequence>MSRIPKILLLGLAASLFSMPLWGANHRISKAVDALGRDVSGDRQAVTIGKPAGHPLVVQITDARGRPVAGARVVFVPVGEGTAQLEPDTAASDLKGNAISRIIPHKQLETIYVQAHLAANPKKAVTFSFNSYQNHWWLISLLGAVGGLVLFMFGIRFCSRGLQKAAGTKLKQMLWSLTDNRFKGLGVGILVTAIVQSSTATTVMLVSLTNAGLESLSQVLGGILGADIGTTITVQLIAFKLSDYCLALVVAGFLAMMIAGKRPWRYYPQIVFGFGLIFFGMKLTADSLLPLKSMPWFLALFAGMGSLPLLGVLIGVMFTLLVRSSAVTIGIMLTLAFQDLIALPAAMPIIIGANIGTCGAALMAAWGGNQESIKVAWGHTIFKVLAGIAALIFIAPFIALVQRFGGDAARQIANAHTIFNVLASLLFLPWLKPFGKFLNQMIPMVSPEQKTFAPKYLDDRALETPSLAIGQVSQELLRMADLVRDMLVRSCEVLEKNDICLRNQLVADDDKVDLLEEAITPFVVKITQEDLSGDQSSRGVELLYIVNDIENIGDVISKNIMGHAAKKIEQHLAFSEGGLDEIRSLYRETLATLDLAIGALASGDLELARNAHNRKDQVLALKKELYKKHLGRLQAGFKESRETSTMHLDLLSDFERINFHASQIGAALLGRAK</sequence>
<evidence type="ECO:0000256" key="4">
    <source>
        <dbReference type="ARBA" id="ARBA00022989"/>
    </source>
</evidence>
<keyword evidence="2" id="KW-1003">Cell membrane</keyword>
<keyword evidence="3 6" id="KW-0812">Transmembrane</keyword>
<dbReference type="InterPro" id="IPR004633">
    <property type="entry name" value="NaPi_cotrn-rel/YqeW-like"/>
</dbReference>
<protein>
    <recommendedName>
        <fullName evidence="8">PhoU domain-containing protein</fullName>
    </recommendedName>
</protein>
<dbReference type="GO" id="GO:0005886">
    <property type="term" value="C:plasma membrane"/>
    <property type="evidence" value="ECO:0007669"/>
    <property type="project" value="UniProtKB-SubCell"/>
</dbReference>
<reference evidence="9 10" key="1">
    <citation type="journal article" date="2016" name="Nat. Commun.">
        <title>Thousands of microbial genomes shed light on interconnected biogeochemical processes in an aquifer system.</title>
        <authorList>
            <person name="Anantharaman K."/>
            <person name="Brown C.T."/>
            <person name="Hug L.A."/>
            <person name="Sharon I."/>
            <person name="Castelle C.J."/>
            <person name="Probst A.J."/>
            <person name="Thomas B.C."/>
            <person name="Singh A."/>
            <person name="Wilkins M.J."/>
            <person name="Karaoz U."/>
            <person name="Brodie E.L."/>
            <person name="Williams K.H."/>
            <person name="Hubbard S.S."/>
            <person name="Banfield J.F."/>
        </authorList>
    </citation>
    <scope>NUCLEOTIDE SEQUENCE [LARGE SCALE GENOMIC DNA]</scope>
</reference>
<evidence type="ECO:0000256" key="1">
    <source>
        <dbReference type="ARBA" id="ARBA00004651"/>
    </source>
</evidence>
<dbReference type="InterPro" id="IPR038078">
    <property type="entry name" value="PhoU-like_sf"/>
</dbReference>
<keyword evidence="5 6" id="KW-0472">Membrane</keyword>
<feature type="transmembrane region" description="Helical" evidence="6">
    <location>
        <begin position="412"/>
        <end position="431"/>
    </location>
</feature>
<evidence type="ECO:0000259" key="8">
    <source>
        <dbReference type="Pfam" id="PF01895"/>
    </source>
</evidence>
<comment type="caution">
    <text evidence="9">The sequence shown here is derived from an EMBL/GenBank/DDBJ whole genome shotgun (WGS) entry which is preliminary data.</text>
</comment>
<dbReference type="NCBIfam" id="TIGR00704">
    <property type="entry name" value="NaPi_cotrn_rel"/>
    <property type="match status" value="1"/>
</dbReference>
<dbReference type="Pfam" id="PF02690">
    <property type="entry name" value="Na_Pi_cotrans"/>
    <property type="match status" value="2"/>
</dbReference>
<dbReference type="GO" id="GO:0005436">
    <property type="term" value="F:sodium:phosphate symporter activity"/>
    <property type="evidence" value="ECO:0007669"/>
    <property type="project" value="InterPro"/>
</dbReference>
<proteinExistence type="predicted"/>
<dbReference type="PANTHER" id="PTHR10010:SF46">
    <property type="entry name" value="SODIUM-DEPENDENT PHOSPHATE TRANSPORT PROTEIN 2B"/>
    <property type="match status" value="1"/>
</dbReference>
<dbReference type="Gene3D" id="1.20.58.220">
    <property type="entry name" value="Phosphate transport system protein phou homolog 2, domain 2"/>
    <property type="match status" value="1"/>
</dbReference>
<comment type="subcellular location">
    <subcellularLocation>
        <location evidence="1">Cell membrane</location>
        <topology evidence="1">Multi-pass membrane protein</topology>
    </subcellularLocation>
</comment>
<dbReference type="InterPro" id="IPR003841">
    <property type="entry name" value="Na/Pi_transpt"/>
</dbReference>
<feature type="transmembrane region" description="Helical" evidence="6">
    <location>
        <begin position="297"/>
        <end position="321"/>
    </location>
</feature>
<feature type="transmembrane region" description="Helical" evidence="6">
    <location>
        <begin position="380"/>
        <end position="400"/>
    </location>
</feature>
<feature type="transmembrane region" description="Helical" evidence="6">
    <location>
        <begin position="341"/>
        <end position="368"/>
    </location>
</feature>
<feature type="transmembrane region" description="Helical" evidence="6">
    <location>
        <begin position="266"/>
        <end position="285"/>
    </location>
</feature>
<evidence type="ECO:0000256" key="6">
    <source>
        <dbReference type="SAM" id="Phobius"/>
    </source>
</evidence>
<feature type="transmembrane region" description="Helical" evidence="6">
    <location>
        <begin position="185"/>
        <end position="207"/>
    </location>
</feature>
<evidence type="ECO:0000256" key="3">
    <source>
        <dbReference type="ARBA" id="ARBA00022692"/>
    </source>
</evidence>